<organism evidence="1">
    <name type="scientific">marine sediment metagenome</name>
    <dbReference type="NCBI Taxonomy" id="412755"/>
    <lineage>
        <taxon>unclassified sequences</taxon>
        <taxon>metagenomes</taxon>
        <taxon>ecological metagenomes</taxon>
    </lineage>
</organism>
<comment type="caution">
    <text evidence="1">The sequence shown here is derived from an EMBL/GenBank/DDBJ whole genome shotgun (WGS) entry which is preliminary data.</text>
</comment>
<reference evidence="1" key="1">
    <citation type="journal article" date="2015" name="Nature">
        <title>Complex archaea that bridge the gap between prokaryotes and eukaryotes.</title>
        <authorList>
            <person name="Spang A."/>
            <person name="Saw J.H."/>
            <person name="Jorgensen S.L."/>
            <person name="Zaremba-Niedzwiedzka K."/>
            <person name="Martijn J."/>
            <person name="Lind A.E."/>
            <person name="van Eijk R."/>
            <person name="Schleper C."/>
            <person name="Guy L."/>
            <person name="Ettema T.J."/>
        </authorList>
    </citation>
    <scope>NUCLEOTIDE SEQUENCE</scope>
</reference>
<evidence type="ECO:0000313" key="1">
    <source>
        <dbReference type="EMBL" id="KKM83099.1"/>
    </source>
</evidence>
<dbReference type="EMBL" id="LAZR01007764">
    <property type="protein sequence ID" value="KKM83099.1"/>
    <property type="molecule type" value="Genomic_DNA"/>
</dbReference>
<name>A0A0F9KLQ3_9ZZZZ</name>
<dbReference type="Pfam" id="PF13252">
    <property type="entry name" value="Phage_capsid_3"/>
    <property type="match status" value="1"/>
</dbReference>
<sequence length="351" mass="37824">MKRLKLAGVTGASKLTGNEEVLSLGQYDLSVDWLRHAVGFNKRGTKRANFDAVRQAGIELADWLARKTDDAIFKEMVITNTPDTIFSGTANAEDSLITSSVFNTNTLDKLKLALLRKGTIPFQVKNVNGITLKFYGVVIDPVDGFNLRGDEVWQQAQKDANSRGFDNPIFTGALGIYNGMIIFEFGNVAGEFGTYLRPEATLSADISSSGAVTVTVTTDSNTSIDAVEFFAQSSGKIQIGDEVMTYTATGNNTFTVAAGGRGALNTTAQAHLSGDLVTQRNISKQVAFGAEAIVRGWGLFPKSTKDVQDYGFRFGVGIESVFGESVVQDTNGNFPNYLISKSYAENPNLSI</sequence>
<gene>
    <name evidence="1" type="ORF">LCGC14_1312890</name>
</gene>
<proteinExistence type="predicted"/>
<protein>
    <recommendedName>
        <fullName evidence="2">Major capsid protein</fullName>
    </recommendedName>
</protein>
<dbReference type="InterPro" id="IPR025267">
    <property type="entry name" value="ORF017-like"/>
</dbReference>
<accession>A0A0F9KLQ3</accession>
<evidence type="ECO:0008006" key="2">
    <source>
        <dbReference type="Google" id="ProtNLM"/>
    </source>
</evidence>
<dbReference type="AlphaFoldDB" id="A0A0F9KLQ3"/>